<accession>A0A1X7SKG8</accession>
<name>A0A1X7SKG8_AMPQE</name>
<dbReference type="InParanoid" id="A0A1X7SKG8"/>
<evidence type="ECO:0000313" key="1">
    <source>
        <dbReference type="EnsemblMetazoa" id="Aqu2.1.02624_001"/>
    </source>
</evidence>
<organism evidence="1">
    <name type="scientific">Amphimedon queenslandica</name>
    <name type="common">Sponge</name>
    <dbReference type="NCBI Taxonomy" id="400682"/>
    <lineage>
        <taxon>Eukaryota</taxon>
        <taxon>Metazoa</taxon>
        <taxon>Porifera</taxon>
        <taxon>Demospongiae</taxon>
        <taxon>Heteroscleromorpha</taxon>
        <taxon>Haplosclerida</taxon>
        <taxon>Niphatidae</taxon>
        <taxon>Amphimedon</taxon>
    </lineage>
</organism>
<reference evidence="1" key="1">
    <citation type="submission" date="2017-05" db="UniProtKB">
        <authorList>
            <consortium name="EnsemblMetazoa"/>
        </authorList>
    </citation>
    <scope>IDENTIFICATION</scope>
</reference>
<evidence type="ECO:0008006" key="2">
    <source>
        <dbReference type="Google" id="ProtNLM"/>
    </source>
</evidence>
<proteinExistence type="predicted"/>
<protein>
    <recommendedName>
        <fullName evidence="2">DDE-1 domain-containing protein</fullName>
    </recommendedName>
</protein>
<dbReference type="EnsemblMetazoa" id="Aqu2.1.02624_001">
    <property type="protein sequence ID" value="Aqu2.1.02624_001"/>
    <property type="gene ID" value="Aqu2.1.02624"/>
</dbReference>
<dbReference type="AlphaFoldDB" id="A0A1X7SKG8"/>
<sequence>MNDIPPAMIFNWDQTGLQLVPTGQWTMNQSVEKMIPIAHSDNKRHVTAVLAASLTWEFMPPQIIYQGKTTRCHPTVTAVPQGWDLWHSENHWSNGETMERYVEKLIVFYLNVKSAALMLEKSHSALAIVSVDNSHLVFSHFLKSTISLLFKFQPTIQTITNLLMFL</sequence>